<evidence type="ECO:0000256" key="9">
    <source>
        <dbReference type="ARBA" id="ARBA00031812"/>
    </source>
</evidence>
<dbReference type="InterPro" id="IPR011784">
    <property type="entry name" value="SO4_adenylTrfase_ssu"/>
</dbReference>
<accession>A0A2L2BMX6</accession>
<protein>
    <recommendedName>
        <fullName evidence="3">Sulfate adenylyltransferase subunit 2</fullName>
        <ecNumber evidence="2">2.7.7.4</ecNumber>
    </recommendedName>
    <alternativeName>
        <fullName evidence="8">ATP-sulfurylase small subunit</fullName>
    </alternativeName>
    <alternativeName>
        <fullName evidence="9">Sulfate adenylate transferase</fullName>
    </alternativeName>
</protein>
<feature type="domain" description="Phosphoadenosine phosphosulphate reductase" evidence="11">
    <location>
        <begin position="218"/>
        <end position="444"/>
    </location>
</feature>
<dbReference type="GO" id="GO:0005524">
    <property type="term" value="F:ATP binding"/>
    <property type="evidence" value="ECO:0007669"/>
    <property type="project" value="UniProtKB-KW"/>
</dbReference>
<evidence type="ECO:0000256" key="3">
    <source>
        <dbReference type="ARBA" id="ARBA00022004"/>
    </source>
</evidence>
<dbReference type="EMBL" id="CP026923">
    <property type="protein sequence ID" value="AVG23020.1"/>
    <property type="molecule type" value="Genomic_DNA"/>
</dbReference>
<dbReference type="PANTHER" id="PTHR43196">
    <property type="entry name" value="SULFATE ADENYLYLTRANSFERASE SUBUNIT 2"/>
    <property type="match status" value="1"/>
</dbReference>
<evidence type="ECO:0000256" key="1">
    <source>
        <dbReference type="ARBA" id="ARBA00008885"/>
    </source>
</evidence>
<evidence type="ECO:0000256" key="5">
    <source>
        <dbReference type="ARBA" id="ARBA00022695"/>
    </source>
</evidence>
<evidence type="ECO:0000256" key="4">
    <source>
        <dbReference type="ARBA" id="ARBA00022679"/>
    </source>
</evidence>
<keyword evidence="6" id="KW-0547">Nucleotide-binding</keyword>
<dbReference type="InterPro" id="IPR050128">
    <property type="entry name" value="Sulfate_adenylyltrnsfr_sub2"/>
</dbReference>
<evidence type="ECO:0000259" key="11">
    <source>
        <dbReference type="Pfam" id="PF01507"/>
    </source>
</evidence>
<comment type="similarity">
    <text evidence="1">Belongs to the PAPS reductase family. CysD subfamily.</text>
</comment>
<dbReference type="PANTHER" id="PTHR43196:SF1">
    <property type="entry name" value="SULFATE ADENYLYLTRANSFERASE SUBUNIT 2"/>
    <property type="match status" value="1"/>
</dbReference>
<keyword evidence="5 12" id="KW-0548">Nucleotidyltransferase</keyword>
<dbReference type="GO" id="GO:0000103">
    <property type="term" value="P:sulfate assimilation"/>
    <property type="evidence" value="ECO:0007669"/>
    <property type="project" value="InterPro"/>
</dbReference>
<evidence type="ECO:0000313" key="12">
    <source>
        <dbReference type="EMBL" id="AVG23020.1"/>
    </source>
</evidence>
<dbReference type="Pfam" id="PF01507">
    <property type="entry name" value="PAPS_reduct"/>
    <property type="match status" value="1"/>
</dbReference>
<proteinExistence type="inferred from homology"/>
<evidence type="ECO:0000256" key="8">
    <source>
        <dbReference type="ARBA" id="ARBA00030256"/>
    </source>
</evidence>
<dbReference type="SUPFAM" id="SSF52402">
    <property type="entry name" value="Adenine nucleotide alpha hydrolases-like"/>
    <property type="match status" value="1"/>
</dbReference>
<dbReference type="AlphaFoldDB" id="A0A2L2BMX6"/>
<sequence>MENATLADEVLSRIVRAERGSVDDLHEQLHEEGTDVSRRHLTRVLDDVLGGPAPTDLHTLTDHEGRPANRLLIDPLSDHAQRSKQRLLIGQLLTLYGAEVLVVNDRRGTRWWARVYEEKDTVDKAAPSPKNVAGALERIRGLFDADIIVIPHGTLRLHSDDSHSIEGVTVADFLYPPLPYAPRAHEEAVSGGEHSHLDVLEAESIRIIREAIAVAQNPAMLFSLGKDSMVMWTLAQKAFWPEPPPFPLALIDSRWEFQEVYQVLDYISNQPGTRFLVHTNPEAVERNVNPFDFGSAAHTDITRTQGLRQFLNEHRPDFIFGGGRRDEERSRAKERVFSLRSETHGWDPKAQRPELWNAYNTTLSKGQSMRVFPLSNWTELDVWRYIQREHIPVVPLYFSKTRPFVERDGALIAIDDERFQLEDGERVYFEPIRFRTLGCYPLTGGDRSGASSVADIISELEHTRVSERSSRVIDSDPGASMEQKKKEGYF</sequence>
<name>A0A2L2BMX6_9MICO</name>
<dbReference type="Proteomes" id="UP000243077">
    <property type="component" value="Chromosome"/>
</dbReference>
<keyword evidence="4 12" id="KW-0808">Transferase</keyword>
<dbReference type="KEGG" id="psai:C3B54_119"/>
<reference evidence="12 13" key="1">
    <citation type="submission" date="2018-02" db="EMBL/GenBank/DDBJ databases">
        <title>Complete genome of the streamlined marine actinobacterium Pontimonas salivibrio CL-TW6 adapted to coastal planktonic lifestype.</title>
        <authorList>
            <person name="Cho B.C."/>
            <person name="Hardies S.C."/>
            <person name="Jang G.I."/>
            <person name="Hwang C.Y."/>
        </authorList>
    </citation>
    <scope>NUCLEOTIDE SEQUENCE [LARGE SCALE GENOMIC DNA]</scope>
    <source>
        <strain evidence="12 13">CL-TW6</strain>
    </source>
</reference>
<feature type="region of interest" description="Disordered" evidence="10">
    <location>
        <begin position="468"/>
        <end position="490"/>
    </location>
</feature>
<dbReference type="NCBIfam" id="NF003587">
    <property type="entry name" value="PRK05253.1"/>
    <property type="match status" value="1"/>
</dbReference>
<evidence type="ECO:0000256" key="2">
    <source>
        <dbReference type="ARBA" id="ARBA00012391"/>
    </source>
</evidence>
<dbReference type="InterPro" id="IPR014729">
    <property type="entry name" value="Rossmann-like_a/b/a_fold"/>
</dbReference>
<dbReference type="Gene3D" id="3.40.50.620">
    <property type="entry name" value="HUPs"/>
    <property type="match status" value="1"/>
</dbReference>
<evidence type="ECO:0000313" key="13">
    <source>
        <dbReference type="Proteomes" id="UP000243077"/>
    </source>
</evidence>
<dbReference type="InterPro" id="IPR002500">
    <property type="entry name" value="PAPS_reduct_dom"/>
</dbReference>
<dbReference type="RefSeq" id="WP_245867938.1">
    <property type="nucleotide sequence ID" value="NZ_CP026923.1"/>
</dbReference>
<dbReference type="GO" id="GO:0004781">
    <property type="term" value="F:sulfate adenylyltransferase (ATP) activity"/>
    <property type="evidence" value="ECO:0007669"/>
    <property type="project" value="UniProtKB-EC"/>
</dbReference>
<evidence type="ECO:0000256" key="10">
    <source>
        <dbReference type="SAM" id="MobiDB-lite"/>
    </source>
</evidence>
<dbReference type="NCBIfam" id="TIGR02039">
    <property type="entry name" value="CysD"/>
    <property type="match status" value="1"/>
</dbReference>
<keyword evidence="13" id="KW-1185">Reference proteome</keyword>
<gene>
    <name evidence="12" type="ORF">C3B54_119</name>
</gene>
<dbReference type="NCBIfam" id="NF009214">
    <property type="entry name" value="PRK12563.1"/>
    <property type="match status" value="1"/>
</dbReference>
<keyword evidence="7" id="KW-0067">ATP-binding</keyword>
<evidence type="ECO:0000256" key="7">
    <source>
        <dbReference type="ARBA" id="ARBA00022840"/>
    </source>
</evidence>
<dbReference type="EC" id="2.7.7.4" evidence="2"/>
<organism evidence="12 13">
    <name type="scientific">Pontimonas salivibrio</name>
    <dbReference type="NCBI Taxonomy" id="1159327"/>
    <lineage>
        <taxon>Bacteria</taxon>
        <taxon>Bacillati</taxon>
        <taxon>Actinomycetota</taxon>
        <taxon>Actinomycetes</taxon>
        <taxon>Micrococcales</taxon>
        <taxon>Microbacteriaceae</taxon>
        <taxon>Pontimonas</taxon>
    </lineage>
</organism>
<evidence type="ECO:0000256" key="6">
    <source>
        <dbReference type="ARBA" id="ARBA00022741"/>
    </source>
</evidence>